<dbReference type="Proteomes" id="UP000249130">
    <property type="component" value="Unassembled WGS sequence"/>
</dbReference>
<keyword evidence="7" id="KW-0804">Transcription</keyword>
<dbReference type="RefSeq" id="WP_111417855.1">
    <property type="nucleotide sequence ID" value="NZ_NPEX01000018.1"/>
</dbReference>
<dbReference type="Gene3D" id="3.40.50.300">
    <property type="entry name" value="P-loop containing nucleotide triphosphate hydrolases"/>
    <property type="match status" value="1"/>
</dbReference>
<reference evidence="11 12" key="1">
    <citation type="submission" date="2017-07" db="EMBL/GenBank/DDBJ databases">
        <title>Draft Genome Sequences of Select Purple Nonsulfur Bacteria.</title>
        <authorList>
            <person name="Lasarre B."/>
            <person name="Mckinlay J.B."/>
        </authorList>
    </citation>
    <scope>NUCLEOTIDE SEQUENCE [LARGE SCALE GENOMIC DNA]</scope>
    <source>
        <strain evidence="11 12">DSM 5909</strain>
    </source>
</reference>
<dbReference type="EMBL" id="NPEX01000018">
    <property type="protein sequence ID" value="RAI45354.1"/>
    <property type="molecule type" value="Genomic_DNA"/>
</dbReference>
<dbReference type="InterPro" id="IPR002197">
    <property type="entry name" value="HTH_Fis"/>
</dbReference>
<dbReference type="InterPro" id="IPR011006">
    <property type="entry name" value="CheY-like_superfamily"/>
</dbReference>
<evidence type="ECO:0000256" key="8">
    <source>
        <dbReference type="PROSITE-ProRule" id="PRU00169"/>
    </source>
</evidence>
<dbReference type="InterPro" id="IPR027417">
    <property type="entry name" value="P-loop_NTPase"/>
</dbReference>
<protein>
    <submittedName>
        <fullName evidence="11">Sigma-54-dependent Fis family transcriptional regulator</fullName>
    </submittedName>
</protein>
<evidence type="ECO:0000256" key="2">
    <source>
        <dbReference type="ARBA" id="ARBA00022840"/>
    </source>
</evidence>
<dbReference type="PROSITE" id="PS00688">
    <property type="entry name" value="SIGMA54_INTERACT_3"/>
    <property type="match status" value="1"/>
</dbReference>
<keyword evidence="3" id="KW-0902">Two-component regulatory system</keyword>
<dbReference type="OrthoDB" id="9802388at2"/>
<dbReference type="InterPro" id="IPR001789">
    <property type="entry name" value="Sig_transdc_resp-reg_receiver"/>
</dbReference>
<keyword evidence="8" id="KW-0597">Phosphoprotein</keyword>
<gene>
    <name evidence="11" type="ORF">CH341_04580</name>
</gene>
<dbReference type="SMART" id="SM00448">
    <property type="entry name" value="REC"/>
    <property type="match status" value="1"/>
</dbReference>
<dbReference type="Pfam" id="PF00072">
    <property type="entry name" value="Response_reg"/>
    <property type="match status" value="1"/>
</dbReference>
<dbReference type="SUPFAM" id="SSF52172">
    <property type="entry name" value="CheY-like"/>
    <property type="match status" value="1"/>
</dbReference>
<dbReference type="InterPro" id="IPR002078">
    <property type="entry name" value="Sigma_54_int"/>
</dbReference>
<feature type="modified residue" description="4-aspartylphosphate" evidence="8">
    <location>
        <position position="54"/>
    </location>
</feature>
<dbReference type="Pfam" id="PF02954">
    <property type="entry name" value="HTH_8"/>
    <property type="match status" value="1"/>
</dbReference>
<evidence type="ECO:0000256" key="3">
    <source>
        <dbReference type="ARBA" id="ARBA00023012"/>
    </source>
</evidence>
<proteinExistence type="predicted"/>
<dbReference type="InterPro" id="IPR009057">
    <property type="entry name" value="Homeodomain-like_sf"/>
</dbReference>
<dbReference type="GO" id="GO:0043565">
    <property type="term" value="F:sequence-specific DNA binding"/>
    <property type="evidence" value="ECO:0007669"/>
    <property type="project" value="InterPro"/>
</dbReference>
<dbReference type="GO" id="GO:0005524">
    <property type="term" value="F:ATP binding"/>
    <property type="evidence" value="ECO:0007669"/>
    <property type="project" value="UniProtKB-KW"/>
</dbReference>
<dbReference type="SUPFAM" id="SSF46689">
    <property type="entry name" value="Homeodomain-like"/>
    <property type="match status" value="1"/>
</dbReference>
<dbReference type="InterPro" id="IPR058031">
    <property type="entry name" value="AAA_lid_NorR"/>
</dbReference>
<dbReference type="FunFam" id="3.40.50.300:FF:000006">
    <property type="entry name" value="DNA-binding transcriptional regulator NtrC"/>
    <property type="match status" value="1"/>
</dbReference>
<keyword evidence="4" id="KW-0805">Transcription regulation</keyword>
<dbReference type="AlphaFoldDB" id="A0A327L592"/>
<keyword evidence="12" id="KW-1185">Reference proteome</keyword>
<evidence type="ECO:0000256" key="1">
    <source>
        <dbReference type="ARBA" id="ARBA00022741"/>
    </source>
</evidence>
<dbReference type="PROSITE" id="PS50110">
    <property type="entry name" value="RESPONSE_REGULATORY"/>
    <property type="match status" value="1"/>
</dbReference>
<dbReference type="Gene3D" id="1.10.8.60">
    <property type="match status" value="1"/>
</dbReference>
<evidence type="ECO:0000313" key="11">
    <source>
        <dbReference type="EMBL" id="RAI45354.1"/>
    </source>
</evidence>
<evidence type="ECO:0000313" key="12">
    <source>
        <dbReference type="Proteomes" id="UP000249130"/>
    </source>
</evidence>
<keyword evidence="1" id="KW-0547">Nucleotide-binding</keyword>
<accession>A0A327L592</accession>
<evidence type="ECO:0000256" key="6">
    <source>
        <dbReference type="ARBA" id="ARBA00023159"/>
    </source>
</evidence>
<dbReference type="Gene3D" id="3.40.50.2300">
    <property type="match status" value="1"/>
</dbReference>
<evidence type="ECO:0000256" key="7">
    <source>
        <dbReference type="ARBA" id="ARBA00023163"/>
    </source>
</evidence>
<dbReference type="InterPro" id="IPR025944">
    <property type="entry name" value="Sigma_54_int_dom_CS"/>
</dbReference>
<dbReference type="PANTHER" id="PTHR32071">
    <property type="entry name" value="TRANSCRIPTIONAL REGULATORY PROTEIN"/>
    <property type="match status" value="1"/>
</dbReference>
<evidence type="ECO:0000259" key="9">
    <source>
        <dbReference type="PROSITE" id="PS50045"/>
    </source>
</evidence>
<dbReference type="Pfam" id="PF00158">
    <property type="entry name" value="Sigma54_activat"/>
    <property type="match status" value="1"/>
</dbReference>
<sequence>MTIANTVLVVDDEIRSVEAIRRVLAGEFEVIGAHNAAEAETVLAGEMVQVILCDQRMPGESGVSFLKRVRDQWPDPVRLIISGYMDSEDIIAGINEAGIYQFITKPWQPDKLVESVREASALFRLQKEAGGAAVEAKPTEARLRSVVAAKRGAERLCYEFDAIVHAPTSPIAEVISLARRATEYDISVLITGASGTGKELLARAIHHGSGRAGKPFVVENCGALPDQLLESELFGCKKGAFTGAYQDRIGLFEVADGGAIFLDEIGETSPSFQVKLLRVLQEGEIRPLGAQRPRKVDVRVISATNRDLDAEVAAGRFRRDLYYRLAAFPIHVPALADRPMDIPPIATRILRDVNHAFHRAVPGFRPETVRRMQAYDWPGNVRELHNEIQRMVALSDADEPLAPDLLSGRIAHPQHAAAATATATLRDHIEALEKAQIQEALDRCNGNISRVAGSLGLSRVGLRAKMQRFGLQRHAGNGGAADGH</sequence>
<name>A0A327L592_9BRAD</name>
<dbReference type="SMART" id="SM00382">
    <property type="entry name" value="AAA"/>
    <property type="match status" value="1"/>
</dbReference>
<feature type="domain" description="Sigma-54 factor interaction" evidence="9">
    <location>
        <begin position="164"/>
        <end position="393"/>
    </location>
</feature>
<dbReference type="Pfam" id="PF25601">
    <property type="entry name" value="AAA_lid_14"/>
    <property type="match status" value="1"/>
</dbReference>
<dbReference type="GO" id="GO:0006355">
    <property type="term" value="P:regulation of DNA-templated transcription"/>
    <property type="evidence" value="ECO:0007669"/>
    <property type="project" value="InterPro"/>
</dbReference>
<feature type="domain" description="Response regulatory" evidence="10">
    <location>
        <begin position="6"/>
        <end position="120"/>
    </location>
</feature>
<dbReference type="CDD" id="cd00009">
    <property type="entry name" value="AAA"/>
    <property type="match status" value="1"/>
</dbReference>
<dbReference type="PRINTS" id="PR01590">
    <property type="entry name" value="HTHFIS"/>
</dbReference>
<evidence type="ECO:0000259" key="10">
    <source>
        <dbReference type="PROSITE" id="PS50110"/>
    </source>
</evidence>
<keyword evidence="2" id="KW-0067">ATP-binding</keyword>
<dbReference type="GO" id="GO:0000160">
    <property type="term" value="P:phosphorelay signal transduction system"/>
    <property type="evidence" value="ECO:0007669"/>
    <property type="project" value="UniProtKB-KW"/>
</dbReference>
<dbReference type="SUPFAM" id="SSF52540">
    <property type="entry name" value="P-loop containing nucleoside triphosphate hydrolases"/>
    <property type="match status" value="1"/>
</dbReference>
<evidence type="ECO:0000256" key="5">
    <source>
        <dbReference type="ARBA" id="ARBA00023125"/>
    </source>
</evidence>
<dbReference type="PANTHER" id="PTHR32071:SF117">
    <property type="entry name" value="PTS-DEPENDENT DIHYDROXYACETONE KINASE OPERON REGULATORY PROTEIN-RELATED"/>
    <property type="match status" value="1"/>
</dbReference>
<dbReference type="Gene3D" id="1.10.10.60">
    <property type="entry name" value="Homeodomain-like"/>
    <property type="match status" value="1"/>
</dbReference>
<organism evidence="11 12">
    <name type="scientific">Rhodoplanes roseus</name>
    <dbReference type="NCBI Taxonomy" id="29409"/>
    <lineage>
        <taxon>Bacteria</taxon>
        <taxon>Pseudomonadati</taxon>
        <taxon>Pseudomonadota</taxon>
        <taxon>Alphaproteobacteria</taxon>
        <taxon>Hyphomicrobiales</taxon>
        <taxon>Nitrobacteraceae</taxon>
        <taxon>Rhodoplanes</taxon>
    </lineage>
</organism>
<dbReference type="InterPro" id="IPR003593">
    <property type="entry name" value="AAA+_ATPase"/>
</dbReference>
<keyword evidence="5" id="KW-0238">DNA-binding</keyword>
<evidence type="ECO:0000256" key="4">
    <source>
        <dbReference type="ARBA" id="ARBA00023015"/>
    </source>
</evidence>
<dbReference type="PROSITE" id="PS50045">
    <property type="entry name" value="SIGMA54_INTERACT_4"/>
    <property type="match status" value="1"/>
</dbReference>
<comment type="caution">
    <text evidence="11">The sequence shown here is derived from an EMBL/GenBank/DDBJ whole genome shotgun (WGS) entry which is preliminary data.</text>
</comment>
<keyword evidence="6" id="KW-0010">Activator</keyword>